<proteinExistence type="predicted"/>
<keyword evidence="2" id="KW-1185">Reference proteome</keyword>
<dbReference type="Proteomes" id="UP001153328">
    <property type="component" value="Unassembled WGS sequence"/>
</dbReference>
<reference evidence="1" key="1">
    <citation type="submission" date="2021-06" db="EMBL/GenBank/DDBJ databases">
        <authorList>
            <person name="Arsene-Ploetze F."/>
        </authorList>
    </citation>
    <scope>NUCLEOTIDE SEQUENCE</scope>
    <source>
        <strain evidence="1">SBRY1</strain>
    </source>
</reference>
<dbReference type="RefSeq" id="WP_205042401.1">
    <property type="nucleotide sequence ID" value="NZ_CAJVAX010000012.1"/>
</dbReference>
<organism evidence="1 2">
    <name type="scientific">Actinacidiphila bryophytorum</name>
    <dbReference type="NCBI Taxonomy" id="1436133"/>
    <lineage>
        <taxon>Bacteria</taxon>
        <taxon>Bacillati</taxon>
        <taxon>Actinomycetota</taxon>
        <taxon>Actinomycetes</taxon>
        <taxon>Kitasatosporales</taxon>
        <taxon>Streptomycetaceae</taxon>
        <taxon>Actinacidiphila</taxon>
    </lineage>
</organism>
<name>A0A9W4GY10_9ACTN</name>
<evidence type="ECO:0000313" key="2">
    <source>
        <dbReference type="Proteomes" id="UP001153328"/>
    </source>
</evidence>
<sequence>MPQHNRAPGHVCGHCDGFPVVHIATGNRRLDGTLRTISVTCPACKGTGTTPARRTLAAVGR</sequence>
<comment type="caution">
    <text evidence="1">The sequence shown here is derived from an EMBL/GenBank/DDBJ whole genome shotgun (WGS) entry which is preliminary data.</text>
</comment>
<gene>
    <name evidence="1" type="ORF">SBRY_20238</name>
</gene>
<evidence type="ECO:0000313" key="1">
    <source>
        <dbReference type="EMBL" id="CAG7626205.1"/>
    </source>
</evidence>
<accession>A0A9W4GY10</accession>
<protein>
    <submittedName>
        <fullName evidence="1">Uncharacterized protein</fullName>
    </submittedName>
</protein>
<dbReference type="AlphaFoldDB" id="A0A9W4GY10"/>
<dbReference type="EMBL" id="CAJVAX010000012">
    <property type="protein sequence ID" value="CAG7626205.1"/>
    <property type="molecule type" value="Genomic_DNA"/>
</dbReference>